<evidence type="ECO:0008006" key="5">
    <source>
        <dbReference type="Google" id="ProtNLM"/>
    </source>
</evidence>
<keyword evidence="4" id="KW-1185">Reference proteome</keyword>
<reference evidence="3 4" key="1">
    <citation type="submission" date="2020-04" db="EMBL/GenBank/DDBJ databases">
        <authorList>
            <person name="Zhang R."/>
            <person name="Schippers A."/>
        </authorList>
    </citation>
    <scope>NUCLEOTIDE SEQUENCE [LARGE SCALE GENOMIC DNA]</scope>
    <source>
        <strain evidence="3 4">DSM 109850</strain>
    </source>
</reference>
<sequence length="140" mass="15267">MSPATALTIIAIAMAVLAVIAILAVIFLLRLVIHLIAFEQTLGDELAELRSLVSNLRETTERVSHTVHDVQIAARRVGGAVGAIASLFMGRNTRATRLKSRPWWVTGAALGWTLIKRRRQKKAKQPKSTVPAPKDTSLPL</sequence>
<dbReference type="EMBL" id="JABBVZ010000015">
    <property type="protein sequence ID" value="NMP21962.1"/>
    <property type="molecule type" value="Genomic_DNA"/>
</dbReference>
<evidence type="ECO:0000313" key="3">
    <source>
        <dbReference type="EMBL" id="NMP21962.1"/>
    </source>
</evidence>
<accession>A0A7Y0Q1Z3</accession>
<evidence type="ECO:0000256" key="1">
    <source>
        <dbReference type="SAM" id="MobiDB-lite"/>
    </source>
</evidence>
<feature type="transmembrane region" description="Helical" evidence="2">
    <location>
        <begin position="6"/>
        <end position="29"/>
    </location>
</feature>
<protein>
    <recommendedName>
        <fullName evidence="5">DUF948 domain-containing protein</fullName>
    </recommendedName>
</protein>
<evidence type="ECO:0000313" key="4">
    <source>
        <dbReference type="Proteomes" id="UP000533476"/>
    </source>
</evidence>
<comment type="caution">
    <text evidence="3">The sequence shown here is derived from an EMBL/GenBank/DDBJ whole genome shotgun (WGS) entry which is preliminary data.</text>
</comment>
<organism evidence="3 4">
    <name type="scientific">Sulfobacillus harzensis</name>
    <dbReference type="NCBI Taxonomy" id="2729629"/>
    <lineage>
        <taxon>Bacteria</taxon>
        <taxon>Bacillati</taxon>
        <taxon>Bacillota</taxon>
        <taxon>Clostridia</taxon>
        <taxon>Eubacteriales</taxon>
        <taxon>Clostridiales Family XVII. Incertae Sedis</taxon>
        <taxon>Sulfobacillus</taxon>
    </lineage>
</organism>
<evidence type="ECO:0000256" key="2">
    <source>
        <dbReference type="SAM" id="Phobius"/>
    </source>
</evidence>
<keyword evidence="2" id="KW-1133">Transmembrane helix</keyword>
<proteinExistence type="predicted"/>
<name>A0A7Y0Q1Z3_9FIRM</name>
<keyword evidence="2" id="KW-0812">Transmembrane</keyword>
<dbReference type="AlphaFoldDB" id="A0A7Y0Q1Z3"/>
<gene>
    <name evidence="3" type="ORF">HIJ39_06300</name>
</gene>
<dbReference type="Proteomes" id="UP000533476">
    <property type="component" value="Unassembled WGS sequence"/>
</dbReference>
<feature type="region of interest" description="Disordered" evidence="1">
    <location>
        <begin position="119"/>
        <end position="140"/>
    </location>
</feature>
<dbReference type="RefSeq" id="WP_169097848.1">
    <property type="nucleotide sequence ID" value="NZ_JABBVZ010000015.1"/>
</dbReference>
<keyword evidence="2" id="KW-0472">Membrane</keyword>